<dbReference type="InterPro" id="IPR009003">
    <property type="entry name" value="Peptidase_S1_PA"/>
</dbReference>
<reference evidence="1" key="2">
    <citation type="journal article" date="2021" name="Microbiome">
        <title>Successional dynamics and alternative stable states in a saline activated sludge microbial community over 9 years.</title>
        <authorList>
            <person name="Wang Y."/>
            <person name="Ye J."/>
            <person name="Ju F."/>
            <person name="Liu L."/>
            <person name="Boyd J.A."/>
            <person name="Deng Y."/>
            <person name="Parks D.H."/>
            <person name="Jiang X."/>
            <person name="Yin X."/>
            <person name="Woodcroft B.J."/>
            <person name="Tyson G.W."/>
            <person name="Hugenholtz P."/>
            <person name="Polz M.F."/>
            <person name="Zhang T."/>
        </authorList>
    </citation>
    <scope>NUCLEOTIDE SEQUENCE</scope>
    <source>
        <strain evidence="1">HKST-UBA79</strain>
    </source>
</reference>
<evidence type="ECO:0000313" key="2">
    <source>
        <dbReference type="Proteomes" id="UP000740557"/>
    </source>
</evidence>
<evidence type="ECO:0008006" key="3">
    <source>
        <dbReference type="Google" id="ProtNLM"/>
    </source>
</evidence>
<feature type="non-terminal residue" evidence="1">
    <location>
        <position position="1"/>
    </location>
</feature>
<dbReference type="AlphaFoldDB" id="A0A955EC44"/>
<dbReference type="Proteomes" id="UP000740557">
    <property type="component" value="Unassembled WGS sequence"/>
</dbReference>
<name>A0A955EC44_UNCKA</name>
<dbReference type="Gene3D" id="2.40.10.10">
    <property type="entry name" value="Trypsin-like serine proteases"/>
    <property type="match status" value="1"/>
</dbReference>
<evidence type="ECO:0000313" key="1">
    <source>
        <dbReference type="EMBL" id="MCA9308729.1"/>
    </source>
</evidence>
<comment type="caution">
    <text evidence="1">The sequence shown here is derived from an EMBL/GenBank/DDBJ whole genome shotgun (WGS) entry which is preliminary data.</text>
</comment>
<dbReference type="InterPro" id="IPR043504">
    <property type="entry name" value="Peptidase_S1_PA_chymotrypsin"/>
</dbReference>
<dbReference type="EMBL" id="JAGQNX010000146">
    <property type="protein sequence ID" value="MCA9308729.1"/>
    <property type="molecule type" value="Genomic_DNA"/>
</dbReference>
<sequence length="118" mass="13346">LIDSIMQGGNSGSIVFDESGELVGVLYGGLNDMNTMKIGELKIPYPVPTNLSYAVPCQLINEIINKMLNDDFYKSHKIDTKDFNKYLEETEPTVLEPKMPNKNMKEITNDDILKLEFN</sequence>
<accession>A0A955EC44</accession>
<gene>
    <name evidence="1" type="ORF">KC980_04400</name>
</gene>
<proteinExistence type="predicted"/>
<reference evidence="1" key="1">
    <citation type="submission" date="2020-04" db="EMBL/GenBank/DDBJ databases">
        <authorList>
            <person name="Zhang T."/>
        </authorList>
    </citation>
    <scope>NUCLEOTIDE SEQUENCE</scope>
    <source>
        <strain evidence="1">HKST-UBA79</strain>
    </source>
</reference>
<dbReference type="SUPFAM" id="SSF50494">
    <property type="entry name" value="Trypsin-like serine proteases"/>
    <property type="match status" value="1"/>
</dbReference>
<organism evidence="1 2">
    <name type="scientific">candidate division WWE3 bacterium</name>
    <dbReference type="NCBI Taxonomy" id="2053526"/>
    <lineage>
        <taxon>Bacteria</taxon>
        <taxon>Katanobacteria</taxon>
    </lineage>
</organism>
<protein>
    <recommendedName>
        <fullName evidence="3">Serine protease</fullName>
    </recommendedName>
</protein>